<dbReference type="InterPro" id="IPR036869">
    <property type="entry name" value="J_dom_sf"/>
</dbReference>
<feature type="domain" description="J" evidence="3">
    <location>
        <begin position="4"/>
        <end position="69"/>
    </location>
</feature>
<reference evidence="4 5" key="1">
    <citation type="submission" date="2021-02" db="EMBL/GenBank/DDBJ databases">
        <title>Niveibacterium changnyeongensis HC41.</title>
        <authorList>
            <person name="Kang M."/>
        </authorList>
    </citation>
    <scope>NUCLEOTIDE SEQUENCE [LARGE SCALE GENOMIC DNA]</scope>
    <source>
        <strain evidence="4 5">HC41</strain>
    </source>
</reference>
<dbReference type="SUPFAM" id="SSF46565">
    <property type="entry name" value="Chaperone J-domain"/>
    <property type="match status" value="1"/>
</dbReference>
<evidence type="ECO:0000259" key="3">
    <source>
        <dbReference type="PROSITE" id="PS50076"/>
    </source>
</evidence>
<evidence type="ECO:0000313" key="4">
    <source>
        <dbReference type="EMBL" id="QSI76937.1"/>
    </source>
</evidence>
<evidence type="ECO:0000256" key="1">
    <source>
        <dbReference type="SAM" id="MobiDB-lite"/>
    </source>
</evidence>
<keyword evidence="2" id="KW-0472">Membrane</keyword>
<dbReference type="RefSeq" id="WP_206254519.1">
    <property type="nucleotide sequence ID" value="NZ_CP071060.1"/>
</dbReference>
<feature type="region of interest" description="Disordered" evidence="1">
    <location>
        <begin position="142"/>
        <end position="214"/>
    </location>
</feature>
<gene>
    <name evidence="4" type="ORF">JY500_21230</name>
</gene>
<feature type="compositionally biased region" description="Basic and acidic residues" evidence="1">
    <location>
        <begin position="157"/>
        <end position="167"/>
    </location>
</feature>
<dbReference type="InterPro" id="IPR001623">
    <property type="entry name" value="DnaJ_domain"/>
</dbReference>
<evidence type="ECO:0000313" key="5">
    <source>
        <dbReference type="Proteomes" id="UP000663570"/>
    </source>
</evidence>
<organism evidence="4 5">
    <name type="scientific">Niveibacterium microcysteis</name>
    <dbReference type="NCBI Taxonomy" id="2811415"/>
    <lineage>
        <taxon>Bacteria</taxon>
        <taxon>Pseudomonadati</taxon>
        <taxon>Pseudomonadota</taxon>
        <taxon>Betaproteobacteria</taxon>
        <taxon>Rhodocyclales</taxon>
        <taxon>Rhodocyclaceae</taxon>
        <taxon>Niveibacterium</taxon>
    </lineage>
</organism>
<keyword evidence="2" id="KW-0812">Transmembrane</keyword>
<dbReference type="Gene3D" id="1.10.287.110">
    <property type="entry name" value="DnaJ domain"/>
    <property type="match status" value="1"/>
</dbReference>
<accession>A0ABX7MBQ7</accession>
<sequence length="242" mass="27344">MKRTLYDALQARADFTDAQLKRCYERLIEYLDSPAAAEQPDRDAQQFAVREAWSVLGNPVTRAAYDERLRGAPPSREALALAGVGAGDETAGRMRWLLLGLVVLLAFGLWQGVRSFLHQSDRWAQGVSSEIEAKRREAASRIQVQERVGGAPQAESADARRQREYEAAMKAADTNEQAREAAADEDEPMSARDTALAEREAREQEAKRAEAQRAYEARRRLERDKAELERLQEENNTVMRLR</sequence>
<dbReference type="PROSITE" id="PS50076">
    <property type="entry name" value="DNAJ_2"/>
    <property type="match status" value="1"/>
</dbReference>
<keyword evidence="5" id="KW-1185">Reference proteome</keyword>
<proteinExistence type="predicted"/>
<dbReference type="EMBL" id="CP071060">
    <property type="protein sequence ID" value="QSI76937.1"/>
    <property type="molecule type" value="Genomic_DNA"/>
</dbReference>
<keyword evidence="2" id="KW-1133">Transmembrane helix</keyword>
<feature type="compositionally biased region" description="Basic and acidic residues" evidence="1">
    <location>
        <begin position="195"/>
        <end position="214"/>
    </location>
</feature>
<protein>
    <recommendedName>
        <fullName evidence="3">J domain-containing protein</fullName>
    </recommendedName>
</protein>
<dbReference type="Proteomes" id="UP000663570">
    <property type="component" value="Chromosome"/>
</dbReference>
<name>A0ABX7MBQ7_9RHOO</name>
<feature type="transmembrane region" description="Helical" evidence="2">
    <location>
        <begin position="96"/>
        <end position="113"/>
    </location>
</feature>
<evidence type="ECO:0000256" key="2">
    <source>
        <dbReference type="SAM" id="Phobius"/>
    </source>
</evidence>